<dbReference type="Proteomes" id="UP000557830">
    <property type="component" value="Unassembled WGS sequence"/>
</dbReference>
<proteinExistence type="predicted"/>
<dbReference type="Pfam" id="PF09624">
    <property type="entry name" value="DUF2393"/>
    <property type="match status" value="1"/>
</dbReference>
<sequence>MHFTIFHILAFVILLLCFILVCILIFLKVKQKEFALISYTIATIFTALLIYSVFLTINQFTTQASLSKLTFSRDLRHESIIITGRVQNLTKFNIRKCYLMLSILNKKRVGGEIFNDKNIRNAKMQNTSVSYTIEIIDTLPGNTYKEFRASVPFPPTFNNPEFYHTLKCI</sequence>
<accession>A0A3Z8C1U3</accession>
<dbReference type="RefSeq" id="WP_002791296.1">
    <property type="nucleotide sequence ID" value="NZ_AP028338.1"/>
</dbReference>
<comment type="caution">
    <text evidence="1">The sequence shown here is derived from an EMBL/GenBank/DDBJ whole genome shotgun (WGS) entry which is preliminary data.</text>
</comment>
<name>A0A3Z8C1U3_CAMCO</name>
<evidence type="ECO:0000313" key="2">
    <source>
        <dbReference type="Proteomes" id="UP000557830"/>
    </source>
</evidence>
<evidence type="ECO:0000313" key="1">
    <source>
        <dbReference type="EMBL" id="EAJ1076068.1"/>
    </source>
</evidence>
<organism evidence="1 2">
    <name type="scientific">Campylobacter coli</name>
    <dbReference type="NCBI Taxonomy" id="195"/>
    <lineage>
        <taxon>Bacteria</taxon>
        <taxon>Pseudomonadati</taxon>
        <taxon>Campylobacterota</taxon>
        <taxon>Epsilonproteobacteria</taxon>
        <taxon>Campylobacterales</taxon>
        <taxon>Campylobacteraceae</taxon>
        <taxon>Campylobacter</taxon>
    </lineage>
</organism>
<dbReference type="AlphaFoldDB" id="A0A3Z8C1U3"/>
<gene>
    <name evidence="1" type="ORF">BU953_00260</name>
</gene>
<dbReference type="EMBL" id="AABUYW010000001">
    <property type="protein sequence ID" value="EAJ1076068.1"/>
    <property type="molecule type" value="Genomic_DNA"/>
</dbReference>
<dbReference type="InterPro" id="IPR013417">
    <property type="entry name" value="CHP02588"/>
</dbReference>
<reference evidence="1 2" key="1">
    <citation type="submission" date="2018-05" db="EMBL/GenBank/DDBJ databases">
        <authorList>
            <consortium name="NARMS: The National Antimicrobial Resistance Monitoring System"/>
        </authorList>
    </citation>
    <scope>NUCLEOTIDE SEQUENCE [LARGE SCALE GENOMIC DNA]</scope>
    <source>
        <strain evidence="1 2">FSIS1609200</strain>
    </source>
</reference>
<protein>
    <submittedName>
        <fullName evidence="1">DUF2393 domain-containing protein</fullName>
    </submittedName>
</protein>